<reference evidence="4" key="1">
    <citation type="submission" date="2021-04" db="EMBL/GenBank/DDBJ databases">
        <title>Draft genome of Fusarium avenaceum strain F156N33, isolated from an atmospheric sample in Virginia.</title>
        <authorList>
            <person name="Yang S."/>
            <person name="Vinatzer B.A."/>
            <person name="Coleman J."/>
        </authorList>
    </citation>
    <scope>NUCLEOTIDE SEQUENCE</scope>
    <source>
        <strain evidence="4">F156N33</strain>
    </source>
</reference>
<dbReference type="InterPro" id="IPR020843">
    <property type="entry name" value="ER"/>
</dbReference>
<dbReference type="SUPFAM" id="SSF54909">
    <property type="entry name" value="Dimeric alpha+beta barrel"/>
    <property type="match status" value="1"/>
</dbReference>
<dbReference type="Gene3D" id="3.90.180.10">
    <property type="entry name" value="Medium-chain alcohol dehydrogenases, catalytic domain"/>
    <property type="match status" value="1"/>
</dbReference>
<feature type="domain" description="Enoyl reductase (ER)" evidence="3">
    <location>
        <begin position="116"/>
        <end position="460"/>
    </location>
</feature>
<evidence type="ECO:0000313" key="5">
    <source>
        <dbReference type="Proteomes" id="UP000782241"/>
    </source>
</evidence>
<keyword evidence="5" id="KW-1185">Reference proteome</keyword>
<dbReference type="Pfam" id="PF03795">
    <property type="entry name" value="YCII"/>
    <property type="match status" value="1"/>
</dbReference>
<dbReference type="GO" id="GO:0016651">
    <property type="term" value="F:oxidoreductase activity, acting on NAD(P)H"/>
    <property type="evidence" value="ECO:0007669"/>
    <property type="project" value="InterPro"/>
</dbReference>
<evidence type="ECO:0000259" key="3">
    <source>
        <dbReference type="SMART" id="SM00829"/>
    </source>
</evidence>
<comment type="caution">
    <text evidence="4">The sequence shown here is derived from an EMBL/GenBank/DDBJ whole genome shotgun (WGS) entry which is preliminary data.</text>
</comment>
<proteinExistence type="inferred from homology"/>
<dbReference type="Gene3D" id="3.30.70.1060">
    <property type="entry name" value="Dimeric alpha+beta barrel"/>
    <property type="match status" value="1"/>
</dbReference>
<comment type="similarity">
    <text evidence="1">Belongs to the zinc-containing alcohol dehydrogenase family.</text>
</comment>
<dbReference type="EMBL" id="JAGPUO010000011">
    <property type="protein sequence ID" value="KAG5659456.1"/>
    <property type="molecule type" value="Genomic_DNA"/>
</dbReference>
<name>A0A9P7KN88_9HYPO</name>
<dbReference type="Pfam" id="PF08240">
    <property type="entry name" value="ADH_N"/>
    <property type="match status" value="1"/>
</dbReference>
<accession>A0A9P7KN88</accession>
<dbReference type="InterPro" id="IPR011008">
    <property type="entry name" value="Dimeric_a/b-barrel"/>
</dbReference>
<dbReference type="SUPFAM" id="SSF50129">
    <property type="entry name" value="GroES-like"/>
    <property type="match status" value="1"/>
</dbReference>
<dbReference type="InterPro" id="IPR005545">
    <property type="entry name" value="YCII"/>
</dbReference>
<dbReference type="CDD" id="cd08249">
    <property type="entry name" value="enoyl_reductase_like"/>
    <property type="match status" value="1"/>
</dbReference>
<sequence length="464" mass="50989">MTSSTDLNTTIEWIVLIPDAQDSLETRMRVRETHIREMDQHVKSGFFQMGGGTLAGNAVNGSAIIARAKSEEEIMAVLKADIYARSGVWDLDKIRFVPFKCVYRRELIDRNVMVLSNMESTAIVQKDNKLVEEKITLPALKEHQVYVKVKYAAFNPTDRLALDINAFGDGAVLGCDFSGTVVDTHPSVSKLKNGDIIAGLHENLGEIQGLGAYSAYTIADERLCFKIPLSISSAQASSVPLAANTAWLALFSKDCLDFKPEMSVENRTLLIWGGNSTVGFFAIQLAKLYGIEVATTCSPRNFNKMRDAGATYVYDYNDKDVISKLASALPDVQHAFDTVGNETSSANVAKAMASTGGTLCTVRPGKANTQDVPSHIKVTDVFVFTAFPTEHSYRGKAYWPVKMSDHDLSAEFHSAMETWLYDGSIRPASIRSMGRLSPSTIEETMNLNREGRISGEKIVFEGFS</sequence>
<organism evidence="4 5">
    <name type="scientific">Fusarium avenaceum</name>
    <dbReference type="NCBI Taxonomy" id="40199"/>
    <lineage>
        <taxon>Eukaryota</taxon>
        <taxon>Fungi</taxon>
        <taxon>Dikarya</taxon>
        <taxon>Ascomycota</taxon>
        <taxon>Pezizomycotina</taxon>
        <taxon>Sordariomycetes</taxon>
        <taxon>Hypocreomycetidae</taxon>
        <taxon>Hypocreales</taxon>
        <taxon>Nectriaceae</taxon>
        <taxon>Fusarium</taxon>
        <taxon>Fusarium tricinctum species complex</taxon>
    </lineage>
</organism>
<dbReference type="PANTHER" id="PTHR45348">
    <property type="entry name" value="HYPOTHETICAL OXIDOREDUCTASE (EUROFUNG)"/>
    <property type="match status" value="1"/>
</dbReference>
<evidence type="ECO:0000256" key="1">
    <source>
        <dbReference type="ARBA" id="ARBA00008072"/>
    </source>
</evidence>
<keyword evidence="2" id="KW-0560">Oxidoreductase</keyword>
<evidence type="ECO:0000256" key="2">
    <source>
        <dbReference type="ARBA" id="ARBA00023002"/>
    </source>
</evidence>
<protein>
    <recommendedName>
        <fullName evidence="3">Enoyl reductase (ER) domain-containing protein</fullName>
    </recommendedName>
</protein>
<gene>
    <name evidence="4" type="ORF">KAF25_002015</name>
</gene>
<dbReference type="InterPro" id="IPR013154">
    <property type="entry name" value="ADH-like_N"/>
</dbReference>
<dbReference type="SUPFAM" id="SSF51735">
    <property type="entry name" value="NAD(P)-binding Rossmann-fold domains"/>
    <property type="match status" value="1"/>
</dbReference>
<dbReference type="Proteomes" id="UP000782241">
    <property type="component" value="Unassembled WGS sequence"/>
</dbReference>
<dbReference type="InterPro" id="IPR047122">
    <property type="entry name" value="Trans-enoyl_RdTase-like"/>
</dbReference>
<dbReference type="Gene3D" id="3.40.50.720">
    <property type="entry name" value="NAD(P)-binding Rossmann-like Domain"/>
    <property type="match status" value="1"/>
</dbReference>
<dbReference type="AlphaFoldDB" id="A0A9P7KN88"/>
<dbReference type="PANTHER" id="PTHR45348:SF2">
    <property type="entry name" value="ZINC-TYPE ALCOHOL DEHYDROGENASE-LIKE PROTEIN C2E1P3.01"/>
    <property type="match status" value="1"/>
</dbReference>
<dbReference type="Pfam" id="PF00107">
    <property type="entry name" value="ADH_zinc_N"/>
    <property type="match status" value="1"/>
</dbReference>
<dbReference type="InterPro" id="IPR013149">
    <property type="entry name" value="ADH-like_C"/>
</dbReference>
<dbReference type="InterPro" id="IPR011032">
    <property type="entry name" value="GroES-like_sf"/>
</dbReference>
<evidence type="ECO:0000313" key="4">
    <source>
        <dbReference type="EMBL" id="KAG5659456.1"/>
    </source>
</evidence>
<dbReference type="SMART" id="SM00829">
    <property type="entry name" value="PKS_ER"/>
    <property type="match status" value="1"/>
</dbReference>
<dbReference type="InterPro" id="IPR036291">
    <property type="entry name" value="NAD(P)-bd_dom_sf"/>
</dbReference>